<dbReference type="EMBL" id="AP025591">
    <property type="protein sequence ID" value="BDG02100.1"/>
    <property type="molecule type" value="Genomic_DNA"/>
</dbReference>
<dbReference type="PROSITE" id="PS51257">
    <property type="entry name" value="PROKAR_LIPOPROTEIN"/>
    <property type="match status" value="1"/>
</dbReference>
<keyword evidence="1" id="KW-0732">Signal</keyword>
<protein>
    <recommendedName>
        <fullName evidence="4">DUF4136 domain-containing protein</fullName>
    </recommendedName>
</protein>
<evidence type="ECO:0000313" key="3">
    <source>
        <dbReference type="Proteomes" id="UP001162891"/>
    </source>
</evidence>
<gene>
    <name evidence="2" type="ORF">AMOR_10960</name>
</gene>
<proteinExistence type="predicted"/>
<evidence type="ECO:0008006" key="4">
    <source>
        <dbReference type="Google" id="ProtNLM"/>
    </source>
</evidence>
<organism evidence="2 3">
    <name type="scientific">Anaeromyxobacter oryzae</name>
    <dbReference type="NCBI Taxonomy" id="2918170"/>
    <lineage>
        <taxon>Bacteria</taxon>
        <taxon>Pseudomonadati</taxon>
        <taxon>Myxococcota</taxon>
        <taxon>Myxococcia</taxon>
        <taxon>Myxococcales</taxon>
        <taxon>Cystobacterineae</taxon>
        <taxon>Anaeromyxobacteraceae</taxon>
        <taxon>Anaeromyxobacter</taxon>
    </lineage>
</organism>
<reference evidence="3" key="1">
    <citation type="journal article" date="2022" name="Int. J. Syst. Evol. Microbiol.">
        <title>Anaeromyxobacter oryzae sp. nov., Anaeromyxobacter diazotrophicus sp. nov. and Anaeromyxobacter paludicola sp. nov., isolated from paddy soils.</title>
        <authorList>
            <person name="Itoh H."/>
            <person name="Xu Z."/>
            <person name="Mise K."/>
            <person name="Masuda Y."/>
            <person name="Ushijima N."/>
            <person name="Hayakawa C."/>
            <person name="Shiratori Y."/>
            <person name="Senoo K."/>
        </authorList>
    </citation>
    <scope>NUCLEOTIDE SEQUENCE [LARGE SCALE GENOMIC DNA]</scope>
    <source>
        <strain evidence="3">Red232</strain>
    </source>
</reference>
<sequence>MLDGFRRACAGATVLAAAAVVAAAAGCASAPLADGPSGPPPFRNLRRVVLVRAIDHAEPHRAKDPLDAVRESLEAKGRTTRTVEVGARLPPELAGLSRLYSDVEVRIDDGFGPDFRTRRTDRLGKDVGPLLGGLEADGAVLYYRFGARPLPPAALSSPFGRDPELRLARPLGALAVVDRDGNLLWFDWGAPDTADRDPAAPSTAAEAVDALLRVIDGDGDEAPGA</sequence>
<evidence type="ECO:0000313" key="2">
    <source>
        <dbReference type="EMBL" id="BDG02100.1"/>
    </source>
</evidence>
<keyword evidence="3" id="KW-1185">Reference proteome</keyword>
<feature type="chain" id="PRO_5045822314" description="DUF4136 domain-containing protein" evidence="1">
    <location>
        <begin position="34"/>
        <end position="225"/>
    </location>
</feature>
<accession>A0ABM7WRK2</accession>
<name>A0ABM7WRK2_9BACT</name>
<dbReference type="Proteomes" id="UP001162891">
    <property type="component" value="Chromosome"/>
</dbReference>
<evidence type="ECO:0000256" key="1">
    <source>
        <dbReference type="SAM" id="SignalP"/>
    </source>
</evidence>
<feature type="signal peptide" evidence="1">
    <location>
        <begin position="1"/>
        <end position="33"/>
    </location>
</feature>